<proteinExistence type="predicted"/>
<dbReference type="SUPFAM" id="SSF50630">
    <property type="entry name" value="Acid proteases"/>
    <property type="match status" value="1"/>
</dbReference>
<protein>
    <recommendedName>
        <fullName evidence="4">Peptidase A2 domain-containing protein</fullName>
    </recommendedName>
</protein>
<evidence type="ECO:0000313" key="3">
    <source>
        <dbReference type="Proteomes" id="UP000015103"/>
    </source>
</evidence>
<dbReference type="EnsemblMetazoa" id="RPRC002202-RA">
    <property type="protein sequence ID" value="RPRC002202-PA"/>
    <property type="gene ID" value="RPRC002202"/>
</dbReference>
<keyword evidence="3" id="KW-1185">Reference proteome</keyword>
<evidence type="ECO:0008006" key="4">
    <source>
        <dbReference type="Google" id="ProtNLM"/>
    </source>
</evidence>
<sequence length="114" mass="12241">MTTTTDSTCTLDHSVCGRAGHFRNDPSCPARDKICNKCKMKGHFAGMCHTQLKKRKPHISQVQTKEAPSSDSGSSVFRLSAKGNDEPFIKCSVGGVPLQMLIDSGAGTSVIDKE</sequence>
<accession>T1HDT0</accession>
<dbReference type="AlphaFoldDB" id="T1HDT0"/>
<dbReference type="Gene3D" id="4.10.60.10">
    <property type="entry name" value="Zinc finger, CCHC-type"/>
    <property type="match status" value="1"/>
</dbReference>
<evidence type="ECO:0000256" key="1">
    <source>
        <dbReference type="SAM" id="MobiDB-lite"/>
    </source>
</evidence>
<dbReference type="InterPro" id="IPR021109">
    <property type="entry name" value="Peptidase_aspartic_dom_sf"/>
</dbReference>
<dbReference type="InParanoid" id="T1HDT0"/>
<dbReference type="Proteomes" id="UP000015103">
    <property type="component" value="Unassembled WGS sequence"/>
</dbReference>
<dbReference type="Gene3D" id="2.40.70.10">
    <property type="entry name" value="Acid Proteases"/>
    <property type="match status" value="1"/>
</dbReference>
<feature type="compositionally biased region" description="Polar residues" evidence="1">
    <location>
        <begin position="60"/>
        <end position="77"/>
    </location>
</feature>
<evidence type="ECO:0000313" key="2">
    <source>
        <dbReference type="EnsemblMetazoa" id="RPRC002202-PA"/>
    </source>
</evidence>
<dbReference type="EMBL" id="ACPB03024678">
    <property type="status" value="NOT_ANNOTATED_CDS"/>
    <property type="molecule type" value="Genomic_DNA"/>
</dbReference>
<name>T1HDT0_RHOPR</name>
<reference evidence="2" key="1">
    <citation type="submission" date="2015-05" db="UniProtKB">
        <authorList>
            <consortium name="EnsemblMetazoa"/>
        </authorList>
    </citation>
    <scope>IDENTIFICATION</scope>
</reference>
<dbReference type="HOGENOM" id="CLU_2127334_0_0_1"/>
<dbReference type="VEuPathDB" id="VectorBase:RPRC002202"/>
<feature type="region of interest" description="Disordered" evidence="1">
    <location>
        <begin position="55"/>
        <end position="78"/>
    </location>
</feature>
<organism evidence="2 3">
    <name type="scientific">Rhodnius prolixus</name>
    <name type="common">Triatomid bug</name>
    <dbReference type="NCBI Taxonomy" id="13249"/>
    <lineage>
        <taxon>Eukaryota</taxon>
        <taxon>Metazoa</taxon>
        <taxon>Ecdysozoa</taxon>
        <taxon>Arthropoda</taxon>
        <taxon>Hexapoda</taxon>
        <taxon>Insecta</taxon>
        <taxon>Pterygota</taxon>
        <taxon>Neoptera</taxon>
        <taxon>Paraneoptera</taxon>
        <taxon>Hemiptera</taxon>
        <taxon>Heteroptera</taxon>
        <taxon>Panheteroptera</taxon>
        <taxon>Cimicomorpha</taxon>
        <taxon>Reduviidae</taxon>
        <taxon>Triatominae</taxon>
        <taxon>Rhodnius</taxon>
    </lineage>
</organism>